<organism evidence="1 2">
    <name type="scientific">Mycena maculata</name>
    <dbReference type="NCBI Taxonomy" id="230809"/>
    <lineage>
        <taxon>Eukaryota</taxon>
        <taxon>Fungi</taxon>
        <taxon>Dikarya</taxon>
        <taxon>Basidiomycota</taxon>
        <taxon>Agaricomycotina</taxon>
        <taxon>Agaricomycetes</taxon>
        <taxon>Agaricomycetidae</taxon>
        <taxon>Agaricales</taxon>
        <taxon>Marasmiineae</taxon>
        <taxon>Mycenaceae</taxon>
        <taxon>Mycena</taxon>
    </lineage>
</organism>
<name>A0AAD7HET9_9AGAR</name>
<accession>A0AAD7HET9</accession>
<dbReference type="EMBL" id="JARJLG010000302">
    <property type="protein sequence ID" value="KAJ7718687.1"/>
    <property type="molecule type" value="Genomic_DNA"/>
</dbReference>
<comment type="caution">
    <text evidence="1">The sequence shown here is derived from an EMBL/GenBank/DDBJ whole genome shotgun (WGS) entry which is preliminary data.</text>
</comment>
<evidence type="ECO:0000313" key="1">
    <source>
        <dbReference type="EMBL" id="KAJ7718687.1"/>
    </source>
</evidence>
<dbReference type="AlphaFoldDB" id="A0AAD7HET9"/>
<protein>
    <submittedName>
        <fullName evidence="1">Uncharacterized protein</fullName>
    </submittedName>
</protein>
<keyword evidence="2" id="KW-1185">Reference proteome</keyword>
<gene>
    <name evidence="1" type="ORF">DFH07DRAFT_784864</name>
</gene>
<proteinExistence type="predicted"/>
<evidence type="ECO:0000313" key="2">
    <source>
        <dbReference type="Proteomes" id="UP001215280"/>
    </source>
</evidence>
<reference evidence="1" key="1">
    <citation type="submission" date="2023-03" db="EMBL/GenBank/DDBJ databases">
        <title>Massive genome expansion in bonnet fungi (Mycena s.s.) driven by repeated elements and novel gene families across ecological guilds.</title>
        <authorList>
            <consortium name="Lawrence Berkeley National Laboratory"/>
            <person name="Harder C.B."/>
            <person name="Miyauchi S."/>
            <person name="Viragh M."/>
            <person name="Kuo A."/>
            <person name="Thoen E."/>
            <person name="Andreopoulos B."/>
            <person name="Lu D."/>
            <person name="Skrede I."/>
            <person name="Drula E."/>
            <person name="Henrissat B."/>
            <person name="Morin E."/>
            <person name="Kohler A."/>
            <person name="Barry K."/>
            <person name="LaButti K."/>
            <person name="Morin E."/>
            <person name="Salamov A."/>
            <person name="Lipzen A."/>
            <person name="Mereny Z."/>
            <person name="Hegedus B."/>
            <person name="Baldrian P."/>
            <person name="Stursova M."/>
            <person name="Weitz H."/>
            <person name="Taylor A."/>
            <person name="Grigoriev I.V."/>
            <person name="Nagy L.G."/>
            <person name="Martin F."/>
            <person name="Kauserud H."/>
        </authorList>
    </citation>
    <scope>NUCLEOTIDE SEQUENCE</scope>
    <source>
        <strain evidence="1">CBHHK188m</strain>
    </source>
</reference>
<dbReference type="Proteomes" id="UP001215280">
    <property type="component" value="Unassembled WGS sequence"/>
</dbReference>
<sequence length="366" mass="40612">MRTRHGKRFWVCEPDLLYVGRVIQIFPPAQNFRFLAAPTASGSLSRTPKSGAPVVALLLNNWPMFANTTIKAKIGLTSAPAGPLLKKIFSSSARSTLWRREMRALDLGLLYIQSGKIQISPLIYSTPEGVMGVMANPHAQVPLPPIAQLRPREAPPKDATCHREPTFKFLDQVEVEVLALHSLWLNLGVVGPIGDYLHKTFPSAFFLIKPQAYLSSVSNQALGHHRIDFHGIAVNQDRKYPDFTICQFFGADDDNTPGDVIRVVYEIGTKTDALSKDKVLQQVRGYLDTVTDRRFDERLLGVAQVGNEVYLLSNHLNVATFISPYPNTQWISLFDPRISVLTSNAGNEITAVCASNVPLYRLTASM</sequence>